<feature type="domain" description="Pyruvate phosphate dikinase AMP/ATP-binding" evidence="14">
    <location>
        <begin position="18"/>
        <end position="335"/>
    </location>
</feature>
<dbReference type="HOGENOM" id="CLU_007308_6_0_1"/>
<reference evidence="15" key="1">
    <citation type="journal article" date="2012" name="Nature">
        <title>The oyster genome reveals stress adaptation and complexity of shell formation.</title>
        <authorList>
            <person name="Zhang G."/>
            <person name="Fang X."/>
            <person name="Guo X."/>
            <person name="Li L."/>
            <person name="Luo R."/>
            <person name="Xu F."/>
            <person name="Yang P."/>
            <person name="Zhang L."/>
            <person name="Wang X."/>
            <person name="Qi H."/>
            <person name="Xiong Z."/>
            <person name="Que H."/>
            <person name="Xie Y."/>
            <person name="Holland P.W."/>
            <person name="Paps J."/>
            <person name="Zhu Y."/>
            <person name="Wu F."/>
            <person name="Chen Y."/>
            <person name="Wang J."/>
            <person name="Peng C."/>
            <person name="Meng J."/>
            <person name="Yang L."/>
            <person name="Liu J."/>
            <person name="Wen B."/>
            <person name="Zhang N."/>
            <person name="Huang Z."/>
            <person name="Zhu Q."/>
            <person name="Feng Y."/>
            <person name="Mount A."/>
            <person name="Hedgecock D."/>
            <person name="Xu Z."/>
            <person name="Liu Y."/>
            <person name="Domazet-Loso T."/>
            <person name="Du Y."/>
            <person name="Sun X."/>
            <person name="Zhang S."/>
            <person name="Liu B."/>
            <person name="Cheng P."/>
            <person name="Jiang X."/>
            <person name="Li J."/>
            <person name="Fan D."/>
            <person name="Wang W."/>
            <person name="Fu W."/>
            <person name="Wang T."/>
            <person name="Wang B."/>
            <person name="Zhang J."/>
            <person name="Peng Z."/>
            <person name="Li Y."/>
            <person name="Li N."/>
            <person name="Wang J."/>
            <person name="Chen M."/>
            <person name="He Y."/>
            <person name="Tan F."/>
            <person name="Song X."/>
            <person name="Zheng Q."/>
            <person name="Huang R."/>
            <person name="Yang H."/>
            <person name="Du X."/>
            <person name="Chen L."/>
            <person name="Yang M."/>
            <person name="Gaffney P.M."/>
            <person name="Wang S."/>
            <person name="Luo L."/>
            <person name="She Z."/>
            <person name="Ming Y."/>
            <person name="Huang W."/>
            <person name="Zhang S."/>
            <person name="Huang B."/>
            <person name="Zhang Y."/>
            <person name="Qu T."/>
            <person name="Ni P."/>
            <person name="Miao G."/>
            <person name="Wang J."/>
            <person name="Wang Q."/>
            <person name="Steinberg C.E."/>
            <person name="Wang H."/>
            <person name="Li N."/>
            <person name="Qian L."/>
            <person name="Zhang G."/>
            <person name="Li Y."/>
            <person name="Yang H."/>
            <person name="Liu X."/>
            <person name="Wang J."/>
            <person name="Yin Y."/>
            <person name="Wang J."/>
        </authorList>
    </citation>
    <scope>NUCLEOTIDE SEQUENCE [LARGE SCALE GENOMIC DNA]</scope>
    <source>
        <strain evidence="15">05x7-T-G4-1.051#20</strain>
    </source>
</reference>
<comment type="cofactor">
    <cofactor evidence="1">
        <name>Mg(2+)</name>
        <dbReference type="ChEBI" id="CHEBI:18420"/>
    </cofactor>
</comment>
<dbReference type="Pfam" id="PF01326">
    <property type="entry name" value="PPDK_N"/>
    <property type="match status" value="1"/>
</dbReference>
<dbReference type="PANTHER" id="PTHR43030:SF1">
    <property type="entry name" value="PHOSPHOENOLPYRUVATE SYNTHASE"/>
    <property type="match status" value="1"/>
</dbReference>
<dbReference type="InParanoid" id="K1QX61"/>
<evidence type="ECO:0000256" key="5">
    <source>
        <dbReference type="ARBA" id="ARBA00011996"/>
    </source>
</evidence>
<dbReference type="PANTHER" id="PTHR43030">
    <property type="entry name" value="PHOSPHOENOLPYRUVATE SYNTHASE"/>
    <property type="match status" value="1"/>
</dbReference>
<evidence type="ECO:0000256" key="11">
    <source>
        <dbReference type="ARBA" id="ARBA00022842"/>
    </source>
</evidence>
<evidence type="ECO:0000256" key="9">
    <source>
        <dbReference type="ARBA" id="ARBA00022777"/>
    </source>
</evidence>
<evidence type="ECO:0000256" key="2">
    <source>
        <dbReference type="ARBA" id="ARBA00002988"/>
    </source>
</evidence>
<protein>
    <recommendedName>
        <fullName evidence="5">pyruvate, water dikinase</fullName>
        <ecNumber evidence="5">2.7.9.2</ecNumber>
    </recommendedName>
    <alternativeName>
        <fullName evidence="12">Pyruvate, water dikinase</fullName>
    </alternativeName>
</protein>
<comment type="function">
    <text evidence="2">Catalyzes the phosphorylation of pyruvate to phosphoenolpyruvate.</text>
</comment>
<dbReference type="InterPro" id="IPR002192">
    <property type="entry name" value="PPDK_AMP/ATP-bd"/>
</dbReference>
<dbReference type="EC" id="2.7.9.2" evidence="5"/>
<comment type="pathway">
    <text evidence="3">Carbohydrate biosynthesis; gluconeogenesis.</text>
</comment>
<sequence length="370" mass="40424">MTDHIVWFDRYDHAHKPFVGGKNASLGEMMMAELPVPPGFAVTTVAYDKMWADDGLVDDINDLLRGIDHDDYAANRLTADKIRARIESVAIAPDVIADITEAYRALSEHCGVSDLPVAVRSSATAEDLPDASFAGQQDTYLWIVGVDAVLEHVRKCWSSLFTDRAIAYRHTMGYLHQAIAMSVGIQKMINPIASGVAFTLNPTNGDRSQVAIDASWGLGEAVVSGEVTPDNFLVDKVLREVVKREISDKAIEYRLTDAGTVEKLEVEAGRRNSSSVTDLDLISVAILARRAEKHYGCPQDVEWAIDRHLPDGENVVMLQSRPETVWSQKKTGSVSKGAYDPMASIVSTLVSPLHKKSESFPSESIGGPTT</sequence>
<evidence type="ECO:0000256" key="6">
    <source>
        <dbReference type="ARBA" id="ARBA00022679"/>
    </source>
</evidence>
<name>K1QX61_MAGGI</name>
<evidence type="ECO:0000256" key="1">
    <source>
        <dbReference type="ARBA" id="ARBA00001946"/>
    </source>
</evidence>
<evidence type="ECO:0000256" key="10">
    <source>
        <dbReference type="ARBA" id="ARBA00022840"/>
    </source>
</evidence>
<keyword evidence="11" id="KW-0460">Magnesium</keyword>
<comment type="catalytic activity">
    <reaction evidence="13">
        <text>pyruvate + ATP + H2O = phosphoenolpyruvate + AMP + phosphate + 2 H(+)</text>
        <dbReference type="Rhea" id="RHEA:11364"/>
        <dbReference type="ChEBI" id="CHEBI:15361"/>
        <dbReference type="ChEBI" id="CHEBI:15377"/>
        <dbReference type="ChEBI" id="CHEBI:15378"/>
        <dbReference type="ChEBI" id="CHEBI:30616"/>
        <dbReference type="ChEBI" id="CHEBI:43474"/>
        <dbReference type="ChEBI" id="CHEBI:58702"/>
        <dbReference type="ChEBI" id="CHEBI:456215"/>
        <dbReference type="EC" id="2.7.9.2"/>
    </reaction>
</comment>
<dbReference type="FunFam" id="3.30.1490.20:FF:000010">
    <property type="entry name" value="Phosphoenolpyruvate synthase"/>
    <property type="match status" value="1"/>
</dbReference>
<dbReference type="Gene3D" id="3.30.470.20">
    <property type="entry name" value="ATP-grasp fold, B domain"/>
    <property type="match status" value="1"/>
</dbReference>
<dbReference type="GO" id="GO:0006094">
    <property type="term" value="P:gluconeogenesis"/>
    <property type="evidence" value="ECO:0007669"/>
    <property type="project" value="UniProtKB-UniPathway"/>
</dbReference>
<dbReference type="GO" id="GO:0008986">
    <property type="term" value="F:pyruvate, water dikinase activity"/>
    <property type="evidence" value="ECO:0007669"/>
    <property type="project" value="UniProtKB-EC"/>
</dbReference>
<evidence type="ECO:0000256" key="3">
    <source>
        <dbReference type="ARBA" id="ARBA00004742"/>
    </source>
</evidence>
<evidence type="ECO:0000313" key="15">
    <source>
        <dbReference type="EMBL" id="EKC26106.1"/>
    </source>
</evidence>
<organism evidence="15">
    <name type="scientific">Magallana gigas</name>
    <name type="common">Pacific oyster</name>
    <name type="synonym">Crassostrea gigas</name>
    <dbReference type="NCBI Taxonomy" id="29159"/>
    <lineage>
        <taxon>Eukaryota</taxon>
        <taxon>Metazoa</taxon>
        <taxon>Spiralia</taxon>
        <taxon>Lophotrochozoa</taxon>
        <taxon>Mollusca</taxon>
        <taxon>Bivalvia</taxon>
        <taxon>Autobranchia</taxon>
        <taxon>Pteriomorphia</taxon>
        <taxon>Ostreida</taxon>
        <taxon>Ostreoidea</taxon>
        <taxon>Ostreidae</taxon>
        <taxon>Magallana</taxon>
    </lineage>
</organism>
<keyword evidence="9" id="KW-0418">Kinase</keyword>
<proteinExistence type="inferred from homology"/>
<dbReference type="EMBL" id="JH816593">
    <property type="protein sequence ID" value="EKC26106.1"/>
    <property type="molecule type" value="Genomic_DNA"/>
</dbReference>
<evidence type="ECO:0000256" key="7">
    <source>
        <dbReference type="ARBA" id="ARBA00022723"/>
    </source>
</evidence>
<dbReference type="AlphaFoldDB" id="K1QX61"/>
<keyword evidence="15" id="KW-0670">Pyruvate</keyword>
<dbReference type="GO" id="GO:0046872">
    <property type="term" value="F:metal ion binding"/>
    <property type="evidence" value="ECO:0007669"/>
    <property type="project" value="UniProtKB-KW"/>
</dbReference>
<dbReference type="Gene3D" id="3.30.1490.20">
    <property type="entry name" value="ATP-grasp fold, A domain"/>
    <property type="match status" value="1"/>
</dbReference>
<dbReference type="InterPro" id="IPR013815">
    <property type="entry name" value="ATP_grasp_subdomain_1"/>
</dbReference>
<dbReference type="GO" id="GO:0005524">
    <property type="term" value="F:ATP binding"/>
    <property type="evidence" value="ECO:0007669"/>
    <property type="project" value="UniProtKB-KW"/>
</dbReference>
<keyword evidence="10" id="KW-0067">ATP-binding</keyword>
<evidence type="ECO:0000256" key="13">
    <source>
        <dbReference type="ARBA" id="ARBA00047700"/>
    </source>
</evidence>
<evidence type="ECO:0000259" key="14">
    <source>
        <dbReference type="Pfam" id="PF01326"/>
    </source>
</evidence>
<keyword evidence="6" id="KW-0808">Transferase</keyword>
<evidence type="ECO:0000256" key="8">
    <source>
        <dbReference type="ARBA" id="ARBA00022741"/>
    </source>
</evidence>
<accession>K1QX61</accession>
<keyword evidence="7" id="KW-0479">Metal-binding</keyword>
<comment type="similarity">
    <text evidence="4">Belongs to the PEP-utilizing enzyme family.</text>
</comment>
<dbReference type="SUPFAM" id="SSF56059">
    <property type="entry name" value="Glutathione synthetase ATP-binding domain-like"/>
    <property type="match status" value="1"/>
</dbReference>
<keyword evidence="8" id="KW-0547">Nucleotide-binding</keyword>
<dbReference type="InterPro" id="IPR006319">
    <property type="entry name" value="PEP_synth"/>
</dbReference>
<dbReference type="UniPathway" id="UPA00138"/>
<evidence type="ECO:0000256" key="4">
    <source>
        <dbReference type="ARBA" id="ARBA00007837"/>
    </source>
</evidence>
<gene>
    <name evidence="15" type="ORF">CGI_10001696</name>
</gene>
<evidence type="ECO:0000256" key="12">
    <source>
        <dbReference type="ARBA" id="ARBA00033470"/>
    </source>
</evidence>